<proteinExistence type="predicted"/>
<accession>A0A6L5XAN3</accession>
<comment type="caution">
    <text evidence="2">The sequence shown here is derived from an EMBL/GenBank/DDBJ whole genome shotgun (WGS) entry which is preliminary data.</text>
</comment>
<dbReference type="Proteomes" id="UP000483362">
    <property type="component" value="Unassembled WGS sequence"/>
</dbReference>
<dbReference type="AlphaFoldDB" id="A0A6L5XAN3"/>
<evidence type="ECO:0000313" key="3">
    <source>
        <dbReference type="Proteomes" id="UP000483362"/>
    </source>
</evidence>
<reference evidence="2 3" key="1">
    <citation type="submission" date="2019-08" db="EMBL/GenBank/DDBJ databases">
        <title>In-depth cultivation of the pig gut microbiome towards novel bacterial diversity and tailored functional studies.</title>
        <authorList>
            <person name="Wylensek D."/>
            <person name="Hitch T.C.A."/>
            <person name="Clavel T."/>
        </authorList>
    </citation>
    <scope>NUCLEOTIDE SEQUENCE [LARGE SCALE GENOMIC DNA]</scope>
    <source>
        <strain evidence="2 3">Oil-RF-744-WCA-WT-10</strain>
    </source>
</reference>
<feature type="transmembrane region" description="Helical" evidence="1">
    <location>
        <begin position="317"/>
        <end position="338"/>
    </location>
</feature>
<name>A0A6L5XAN3_9BACT</name>
<evidence type="ECO:0000256" key="1">
    <source>
        <dbReference type="SAM" id="Phobius"/>
    </source>
</evidence>
<protein>
    <submittedName>
        <fullName evidence="2">Uncharacterized protein</fullName>
    </submittedName>
</protein>
<organism evidence="2 3">
    <name type="scientific">Sodaliphilus pleomorphus</name>
    <dbReference type="NCBI Taxonomy" id="2606626"/>
    <lineage>
        <taxon>Bacteria</taxon>
        <taxon>Pseudomonadati</taxon>
        <taxon>Bacteroidota</taxon>
        <taxon>Bacteroidia</taxon>
        <taxon>Bacteroidales</taxon>
        <taxon>Muribaculaceae</taxon>
        <taxon>Sodaliphilus</taxon>
    </lineage>
</organism>
<feature type="transmembrane region" description="Helical" evidence="1">
    <location>
        <begin position="109"/>
        <end position="140"/>
    </location>
</feature>
<gene>
    <name evidence="2" type="ORF">FYJ29_06935</name>
</gene>
<feature type="transmembrane region" description="Helical" evidence="1">
    <location>
        <begin position="291"/>
        <end position="311"/>
    </location>
</feature>
<feature type="transmembrane region" description="Helical" evidence="1">
    <location>
        <begin position="359"/>
        <end position="377"/>
    </location>
</feature>
<feature type="transmembrane region" description="Helical" evidence="1">
    <location>
        <begin position="60"/>
        <end position="79"/>
    </location>
</feature>
<evidence type="ECO:0000313" key="2">
    <source>
        <dbReference type="EMBL" id="MSS17489.1"/>
    </source>
</evidence>
<keyword evidence="1" id="KW-0472">Membrane</keyword>
<sequence>MSDWLINYQAGFVRRGLPGQVLYMIYQAHPFNVPQAVLAIVAVSSVLLVALMVRIFIKKGWSAAILPLGCCFFFIFLSTSQRKDSLLLLLTYCIFVTYKRYLHSRGLGTWLIFFALSAIMLLSHEASFFFCFPILAVYAYRYNVSHSDATTIADTSMKARLTKTLMPMAPVAVVMGAVCLCKGNMPTAVAIWHSWSDAFAQFPDGIHDYAYTMANIGDNVEALSWKLLSAARLHLTVNLFGVLEVADGPWNILIGLPGLVVLFVMTYYLVTHLNTVRIGKYKMANDTAREISNTLLLQLVFMLPMFTILSCDYGRTIPYWVLSTLMAVACFGRLDIAALDRLTERIQSKLQHPALKSTWVYTLIVVFTPLTSMYAPIPQNVLQYKALAAAVQHIIAVL</sequence>
<feature type="transmembrane region" description="Helical" evidence="1">
    <location>
        <begin position="250"/>
        <end position="270"/>
    </location>
</feature>
<keyword evidence="1" id="KW-0812">Transmembrane</keyword>
<dbReference type="EMBL" id="VULT01000009">
    <property type="protein sequence ID" value="MSS17489.1"/>
    <property type="molecule type" value="Genomic_DNA"/>
</dbReference>
<feature type="transmembrane region" description="Helical" evidence="1">
    <location>
        <begin position="33"/>
        <end position="53"/>
    </location>
</feature>
<keyword evidence="3" id="KW-1185">Reference proteome</keyword>
<keyword evidence="1" id="KW-1133">Transmembrane helix</keyword>